<dbReference type="OrthoDB" id="9798835at2"/>
<proteinExistence type="predicted"/>
<evidence type="ECO:0000313" key="5">
    <source>
        <dbReference type="EMBL" id="AIQ64100.1"/>
    </source>
</evidence>
<dbReference type="GO" id="GO:0003677">
    <property type="term" value="F:DNA binding"/>
    <property type="evidence" value="ECO:0007669"/>
    <property type="project" value="UniProtKB-KW"/>
</dbReference>
<dbReference type="NCBIfam" id="NF033788">
    <property type="entry name" value="HTH_metalloreg"/>
    <property type="match status" value="1"/>
</dbReference>
<feature type="domain" description="HTH arsR-type" evidence="4">
    <location>
        <begin position="2"/>
        <end position="98"/>
    </location>
</feature>
<evidence type="ECO:0000259" key="4">
    <source>
        <dbReference type="PROSITE" id="PS50987"/>
    </source>
</evidence>
<dbReference type="PRINTS" id="PR00778">
    <property type="entry name" value="HTHARSR"/>
</dbReference>
<dbReference type="KEGG" id="pste:PSTEL_14430"/>
<dbReference type="InterPro" id="IPR001845">
    <property type="entry name" value="HTH_ArsR_DNA-bd_dom"/>
</dbReference>
<dbReference type="PANTHER" id="PTHR33154:SF18">
    <property type="entry name" value="ARSENICAL RESISTANCE OPERON REPRESSOR"/>
    <property type="match status" value="1"/>
</dbReference>
<dbReference type="Proteomes" id="UP000029507">
    <property type="component" value="Chromosome"/>
</dbReference>
<evidence type="ECO:0000256" key="1">
    <source>
        <dbReference type="ARBA" id="ARBA00023015"/>
    </source>
</evidence>
<dbReference type="PANTHER" id="PTHR33154">
    <property type="entry name" value="TRANSCRIPTIONAL REGULATOR, ARSR FAMILY"/>
    <property type="match status" value="1"/>
</dbReference>
<evidence type="ECO:0000256" key="3">
    <source>
        <dbReference type="ARBA" id="ARBA00023163"/>
    </source>
</evidence>
<dbReference type="EMBL" id="CP009286">
    <property type="protein sequence ID" value="AIQ64100.1"/>
    <property type="molecule type" value="Genomic_DNA"/>
</dbReference>
<dbReference type="RefSeq" id="WP_038696122.1">
    <property type="nucleotide sequence ID" value="NZ_CP009286.1"/>
</dbReference>
<dbReference type="InterPro" id="IPR036388">
    <property type="entry name" value="WH-like_DNA-bd_sf"/>
</dbReference>
<evidence type="ECO:0000256" key="2">
    <source>
        <dbReference type="ARBA" id="ARBA00023125"/>
    </source>
</evidence>
<keyword evidence="3" id="KW-0804">Transcription</keyword>
<keyword evidence="2" id="KW-0238">DNA-binding</keyword>
<sequence>MIQTISNIEDVSQVLKLLGDKTRLTIVKLLEQRECCVCELVEIFQTSQPAVSQHLRKLKDVSLIKENRKGQWIFYSLNPEFKHLSLIEDLLKHVPSQEHELKALKKKDLQICCE</sequence>
<name>A0A089LVD8_9BACL</name>
<dbReference type="InterPro" id="IPR051081">
    <property type="entry name" value="HTH_MetalResp_TranReg"/>
</dbReference>
<dbReference type="Pfam" id="PF01022">
    <property type="entry name" value="HTH_5"/>
    <property type="match status" value="1"/>
</dbReference>
<dbReference type="GO" id="GO:0003700">
    <property type="term" value="F:DNA-binding transcription factor activity"/>
    <property type="evidence" value="ECO:0007669"/>
    <property type="project" value="InterPro"/>
</dbReference>
<gene>
    <name evidence="5" type="ORF">PSTEL_14430</name>
</gene>
<dbReference type="SUPFAM" id="SSF46785">
    <property type="entry name" value="Winged helix' DNA-binding domain"/>
    <property type="match status" value="1"/>
</dbReference>
<dbReference type="SMART" id="SM00418">
    <property type="entry name" value="HTH_ARSR"/>
    <property type="match status" value="1"/>
</dbReference>
<dbReference type="InterPro" id="IPR036390">
    <property type="entry name" value="WH_DNA-bd_sf"/>
</dbReference>
<protein>
    <submittedName>
        <fullName evidence="5">ArsR family transcriptional regulator</fullName>
    </submittedName>
</protein>
<dbReference type="InterPro" id="IPR011991">
    <property type="entry name" value="ArsR-like_HTH"/>
</dbReference>
<dbReference type="STRING" id="169760.PSTEL_14430"/>
<keyword evidence="6" id="KW-1185">Reference proteome</keyword>
<reference evidence="5 6" key="1">
    <citation type="submission" date="2014-08" db="EMBL/GenBank/DDBJ databases">
        <title>Comparative genomics of the Paenibacillus odorifer group.</title>
        <authorList>
            <person name="den Bakker H.C."/>
            <person name="Tsai Y.-C."/>
            <person name="Martin N."/>
            <person name="Korlach J."/>
            <person name="Wiedmann M."/>
        </authorList>
    </citation>
    <scope>NUCLEOTIDE SEQUENCE [LARGE SCALE GENOMIC DNA]</scope>
    <source>
        <strain evidence="5 6">DSM 14472</strain>
    </source>
</reference>
<organism evidence="5 6">
    <name type="scientific">Paenibacillus stellifer</name>
    <dbReference type="NCBI Taxonomy" id="169760"/>
    <lineage>
        <taxon>Bacteria</taxon>
        <taxon>Bacillati</taxon>
        <taxon>Bacillota</taxon>
        <taxon>Bacilli</taxon>
        <taxon>Bacillales</taxon>
        <taxon>Paenibacillaceae</taxon>
        <taxon>Paenibacillus</taxon>
    </lineage>
</organism>
<accession>A0A089LVD8</accession>
<dbReference type="Gene3D" id="1.10.10.10">
    <property type="entry name" value="Winged helix-like DNA-binding domain superfamily/Winged helix DNA-binding domain"/>
    <property type="match status" value="1"/>
</dbReference>
<dbReference type="AlphaFoldDB" id="A0A089LVD8"/>
<evidence type="ECO:0000313" key="6">
    <source>
        <dbReference type="Proteomes" id="UP000029507"/>
    </source>
</evidence>
<dbReference type="PROSITE" id="PS50987">
    <property type="entry name" value="HTH_ARSR_2"/>
    <property type="match status" value="1"/>
</dbReference>
<dbReference type="CDD" id="cd00090">
    <property type="entry name" value="HTH_ARSR"/>
    <property type="match status" value="1"/>
</dbReference>
<keyword evidence="1" id="KW-0805">Transcription regulation</keyword>
<dbReference type="HOGENOM" id="CLU_097806_3_1_9"/>